<evidence type="ECO:0000256" key="12">
    <source>
        <dbReference type="SAM" id="Phobius"/>
    </source>
</evidence>
<evidence type="ECO:0000256" key="2">
    <source>
        <dbReference type="ARBA" id="ARBA00009765"/>
    </source>
</evidence>
<dbReference type="Pfam" id="PF01544">
    <property type="entry name" value="CorA"/>
    <property type="match status" value="1"/>
</dbReference>
<comment type="subcellular location">
    <subcellularLocation>
        <location evidence="1">Cell membrane</location>
        <topology evidence="1">Multi-pass membrane protein</topology>
    </subcellularLocation>
</comment>
<evidence type="ECO:0000313" key="13">
    <source>
        <dbReference type="EMBL" id="EEG48045.1"/>
    </source>
</evidence>
<organism evidence="13 14">
    <name type="scientific">Blautia hydrogenotrophica (strain DSM 10507 / JCM 14656 / S5a33)</name>
    <name type="common">Ruminococcus hydrogenotrophicus</name>
    <dbReference type="NCBI Taxonomy" id="476272"/>
    <lineage>
        <taxon>Bacteria</taxon>
        <taxon>Bacillati</taxon>
        <taxon>Bacillota</taxon>
        <taxon>Clostridia</taxon>
        <taxon>Lachnospirales</taxon>
        <taxon>Lachnospiraceae</taxon>
        <taxon>Blautia</taxon>
    </lineage>
</organism>
<evidence type="ECO:0000256" key="10">
    <source>
        <dbReference type="ARBA" id="ARBA00034269"/>
    </source>
</evidence>
<reference evidence="13 14" key="2">
    <citation type="submission" date="2009-02" db="EMBL/GenBank/DDBJ databases">
        <title>Draft genome sequence of Blautia hydrogenotrophica DSM 10507 (Ruminococcus hydrogenotrophicus DSM 10507).</title>
        <authorList>
            <person name="Sudarsanam P."/>
            <person name="Ley R."/>
            <person name="Guruge J."/>
            <person name="Turnbaugh P.J."/>
            <person name="Mahowald M."/>
            <person name="Liep D."/>
            <person name="Gordon J."/>
        </authorList>
    </citation>
    <scope>NUCLEOTIDE SEQUENCE [LARGE SCALE GENOMIC DNA]</scope>
    <source>
        <strain evidence="14">DSM 10507 / JCM 14656 / S5a33</strain>
    </source>
</reference>
<evidence type="ECO:0000256" key="6">
    <source>
        <dbReference type="ARBA" id="ARBA00022842"/>
    </source>
</evidence>
<accession>C0CQ78</accession>
<keyword evidence="9 12" id="KW-0472">Membrane</keyword>
<dbReference type="GO" id="GO:0050897">
    <property type="term" value="F:cobalt ion binding"/>
    <property type="evidence" value="ECO:0007669"/>
    <property type="project" value="TreeGrafter"/>
</dbReference>
<dbReference type="GO" id="GO:0015087">
    <property type="term" value="F:cobalt ion transmembrane transporter activity"/>
    <property type="evidence" value="ECO:0007669"/>
    <property type="project" value="TreeGrafter"/>
</dbReference>
<dbReference type="AlphaFoldDB" id="C0CQ78"/>
<proteinExistence type="inferred from homology"/>
<feature type="transmembrane region" description="Helical" evidence="12">
    <location>
        <begin position="249"/>
        <end position="269"/>
    </location>
</feature>
<comment type="function">
    <text evidence="11">Mediates influx of magnesium ions. Alternates between open and closed states. Activated by low cytoplasmic Mg(2+) levels. Inactive when cytoplasmic Mg(2+) levels are high.</text>
</comment>
<keyword evidence="7 12" id="KW-1133">Transmembrane helix</keyword>
<evidence type="ECO:0000256" key="9">
    <source>
        <dbReference type="ARBA" id="ARBA00023136"/>
    </source>
</evidence>
<comment type="similarity">
    <text evidence="2">Belongs to the CorA metal ion transporter (MIT) (TC 1.A.35) family.</text>
</comment>
<evidence type="ECO:0008006" key="15">
    <source>
        <dbReference type="Google" id="ProtNLM"/>
    </source>
</evidence>
<dbReference type="HOGENOM" id="CLU_007127_0_1_9"/>
<keyword evidence="6" id="KW-0460">Magnesium</keyword>
<dbReference type="CDD" id="cd12826">
    <property type="entry name" value="EcCorA_ZntB-like_u1"/>
    <property type="match status" value="1"/>
</dbReference>
<reference evidence="13 14" key="1">
    <citation type="submission" date="2009-01" db="EMBL/GenBank/DDBJ databases">
        <authorList>
            <person name="Fulton L."/>
            <person name="Clifton S."/>
            <person name="Fulton B."/>
            <person name="Xu J."/>
            <person name="Minx P."/>
            <person name="Pepin K.H."/>
            <person name="Johnson M."/>
            <person name="Bhonagiri V."/>
            <person name="Nash W.E."/>
            <person name="Mardis E.R."/>
            <person name="Wilson R.K."/>
        </authorList>
    </citation>
    <scope>NUCLEOTIDE SEQUENCE [LARGE SCALE GENOMIC DNA]</scope>
    <source>
        <strain evidence="14">DSM 10507 / JCM 14656 / S5a33</strain>
    </source>
</reference>
<dbReference type="SUPFAM" id="SSF144083">
    <property type="entry name" value="Magnesium transport protein CorA, transmembrane region"/>
    <property type="match status" value="1"/>
</dbReference>
<dbReference type="FunFam" id="1.20.58.340:FF:000004">
    <property type="entry name" value="Magnesium transport protein CorA"/>
    <property type="match status" value="1"/>
</dbReference>
<keyword evidence="3" id="KW-0813">Transport</keyword>
<dbReference type="InterPro" id="IPR002523">
    <property type="entry name" value="MgTranspt_CorA/ZnTranspt_ZntB"/>
</dbReference>
<dbReference type="PANTHER" id="PTHR46494:SF1">
    <property type="entry name" value="CORA FAMILY METAL ION TRANSPORTER (EUROFUNG)"/>
    <property type="match status" value="1"/>
</dbReference>
<dbReference type="PATRIC" id="fig|476272.21.peg.1165"/>
<evidence type="ECO:0000256" key="7">
    <source>
        <dbReference type="ARBA" id="ARBA00022989"/>
    </source>
</evidence>
<comment type="catalytic activity">
    <reaction evidence="10">
        <text>Mg(2+)(in) = Mg(2+)(out)</text>
        <dbReference type="Rhea" id="RHEA:29827"/>
        <dbReference type="ChEBI" id="CHEBI:18420"/>
    </reaction>
</comment>
<keyword evidence="4" id="KW-1003">Cell membrane</keyword>
<dbReference type="Proteomes" id="UP000003100">
    <property type="component" value="Unassembled WGS sequence"/>
</dbReference>
<dbReference type="GO" id="GO:0000287">
    <property type="term" value="F:magnesium ion binding"/>
    <property type="evidence" value="ECO:0007669"/>
    <property type="project" value="TreeGrafter"/>
</dbReference>
<evidence type="ECO:0000256" key="3">
    <source>
        <dbReference type="ARBA" id="ARBA00022448"/>
    </source>
</evidence>
<dbReference type="eggNOG" id="COG0598">
    <property type="taxonomic scope" value="Bacteria"/>
</dbReference>
<evidence type="ECO:0000313" key="14">
    <source>
        <dbReference type="Proteomes" id="UP000003100"/>
    </source>
</evidence>
<dbReference type="GO" id="GO:0005886">
    <property type="term" value="C:plasma membrane"/>
    <property type="evidence" value="ECO:0007669"/>
    <property type="project" value="UniProtKB-SubCell"/>
</dbReference>
<gene>
    <name evidence="13" type="ORF">RUMHYD_03031</name>
</gene>
<dbReference type="InterPro" id="IPR045863">
    <property type="entry name" value="CorA_TM1_TM2"/>
</dbReference>
<sequence>MRYRLKEKLIPVQSEDKLREDELLVELLSVEEYRRARKEKAADYRLLQSLEVLQYCKVDMLKDCMIGTFVIPSKQDLLGSTEGFGFYLDKYRITFVGDEEYVLKILCYLEQNQVWESAGIHHFLFTFIEYLIHDEIRFLQKYEERLTDLEECLTQGKGRDSDISRKILHVRRELLRLNSYYNQLMDMSDTMIENYNRLLDEEDRVLFQLLSGRLSRLSSHVKNLRDYALQIREMYQTQNEVHQNEVMQLLTVVTAIFMPLTLITGWYGMNFIHMPELAWKYAYPVTALVGVVLVILEILYFWKKKWF</sequence>
<evidence type="ECO:0000256" key="5">
    <source>
        <dbReference type="ARBA" id="ARBA00022692"/>
    </source>
</evidence>
<evidence type="ECO:0000256" key="4">
    <source>
        <dbReference type="ARBA" id="ARBA00022475"/>
    </source>
</evidence>
<protein>
    <recommendedName>
        <fullName evidence="15">Magnesium transport protein CorA</fullName>
    </recommendedName>
</protein>
<dbReference type="PANTHER" id="PTHR46494">
    <property type="entry name" value="CORA FAMILY METAL ION TRANSPORTER (EUROFUNG)"/>
    <property type="match status" value="1"/>
</dbReference>
<dbReference type="InterPro" id="IPR045861">
    <property type="entry name" value="CorA_cytoplasmic_dom"/>
</dbReference>
<evidence type="ECO:0000256" key="1">
    <source>
        <dbReference type="ARBA" id="ARBA00004651"/>
    </source>
</evidence>
<keyword evidence="8" id="KW-0406">Ion transport</keyword>
<name>C0CQ78_BLAHS</name>
<dbReference type="Gene3D" id="1.20.58.340">
    <property type="entry name" value="Magnesium transport protein CorA, transmembrane region"/>
    <property type="match status" value="2"/>
</dbReference>
<keyword evidence="14" id="KW-1185">Reference proteome</keyword>
<keyword evidence="5 12" id="KW-0812">Transmembrane</keyword>
<dbReference type="RefSeq" id="WP_005950866.1">
    <property type="nucleotide sequence ID" value="NZ_CP136423.1"/>
</dbReference>
<dbReference type="GeneID" id="86822437"/>
<dbReference type="SUPFAM" id="SSF143865">
    <property type="entry name" value="CorA soluble domain-like"/>
    <property type="match status" value="1"/>
</dbReference>
<evidence type="ECO:0000256" key="11">
    <source>
        <dbReference type="ARBA" id="ARBA00045497"/>
    </source>
</evidence>
<evidence type="ECO:0000256" key="8">
    <source>
        <dbReference type="ARBA" id="ARBA00023065"/>
    </source>
</evidence>
<dbReference type="EMBL" id="ACBZ01000165">
    <property type="protein sequence ID" value="EEG48045.1"/>
    <property type="molecule type" value="Genomic_DNA"/>
</dbReference>
<dbReference type="GO" id="GO:0015095">
    <property type="term" value="F:magnesium ion transmembrane transporter activity"/>
    <property type="evidence" value="ECO:0007669"/>
    <property type="project" value="TreeGrafter"/>
</dbReference>
<feature type="transmembrane region" description="Helical" evidence="12">
    <location>
        <begin position="281"/>
        <end position="302"/>
    </location>
</feature>
<comment type="caution">
    <text evidence="13">The sequence shown here is derived from an EMBL/GenBank/DDBJ whole genome shotgun (WGS) entry which is preliminary data.</text>
</comment>